<comment type="caution">
    <text evidence="2">The sequence shown here is derived from an EMBL/GenBank/DDBJ whole genome shotgun (WGS) entry which is preliminary data.</text>
</comment>
<organism evidence="2 3">
    <name type="scientific">Elysia crispata</name>
    <name type="common">lettuce slug</name>
    <dbReference type="NCBI Taxonomy" id="231223"/>
    <lineage>
        <taxon>Eukaryota</taxon>
        <taxon>Metazoa</taxon>
        <taxon>Spiralia</taxon>
        <taxon>Lophotrochozoa</taxon>
        <taxon>Mollusca</taxon>
        <taxon>Gastropoda</taxon>
        <taxon>Heterobranchia</taxon>
        <taxon>Euthyneura</taxon>
        <taxon>Panpulmonata</taxon>
        <taxon>Sacoglossa</taxon>
        <taxon>Placobranchoidea</taxon>
        <taxon>Plakobranchidae</taxon>
        <taxon>Elysia</taxon>
    </lineage>
</organism>
<gene>
    <name evidence="2" type="ORF">RRG08_001191</name>
</gene>
<protein>
    <submittedName>
        <fullName evidence="2">Uncharacterized protein</fullName>
    </submittedName>
</protein>
<evidence type="ECO:0000313" key="2">
    <source>
        <dbReference type="EMBL" id="KAK3786153.1"/>
    </source>
</evidence>
<sequence>MNSSLTEEQIRAIDSFDFLFREVSAFFDSNQSSPATLCKYVDGALKQFELEATTVGLHKKPSCVIKSHGKYKESWFKEILCKPKIAVAVAVFLLTSSLVIATLPVFYESSNDTLVSNFLNDPYVQAVLPKEYGYQLGVFYMNLKFKLARIMRVFAAYMGTLDVIGSLGSRGNYLESEDQCFFINPLFQEHAPPCSLCSGTEDIIFHPKKAESNKETWFYDMFSDGNIHLFEYSGMATSLHVLKQHIFSYLKAIDLEQHRFISNIDFVTSVKDLGDKHVISRLLNDMPSRGHIVWSTQHYTVSRLMRQVFQKPSIIPSSISTTHSKAILLDGPNALEYSLPLDKKMFALYIQGYGSRKLRLIPPADCVVKCSTHTVVTQTADVLIFDAAVWKAYSLPYEKHSSFAYVTYLIFPLDEEGGQ</sequence>
<accession>A0AAE1AEI5</accession>
<evidence type="ECO:0000313" key="3">
    <source>
        <dbReference type="Proteomes" id="UP001283361"/>
    </source>
</evidence>
<keyword evidence="1" id="KW-1133">Transmembrane helix</keyword>
<dbReference type="Proteomes" id="UP001283361">
    <property type="component" value="Unassembled WGS sequence"/>
</dbReference>
<keyword evidence="1" id="KW-0812">Transmembrane</keyword>
<dbReference type="EMBL" id="JAWDGP010002006">
    <property type="protein sequence ID" value="KAK3786153.1"/>
    <property type="molecule type" value="Genomic_DNA"/>
</dbReference>
<proteinExistence type="predicted"/>
<dbReference type="AlphaFoldDB" id="A0AAE1AEI5"/>
<keyword evidence="1" id="KW-0472">Membrane</keyword>
<name>A0AAE1AEI5_9GAST</name>
<evidence type="ECO:0000256" key="1">
    <source>
        <dbReference type="SAM" id="Phobius"/>
    </source>
</evidence>
<feature type="transmembrane region" description="Helical" evidence="1">
    <location>
        <begin position="85"/>
        <end position="107"/>
    </location>
</feature>
<reference evidence="2" key="1">
    <citation type="journal article" date="2023" name="G3 (Bethesda)">
        <title>A reference genome for the long-term kleptoplast-retaining sea slug Elysia crispata morphotype clarki.</title>
        <authorList>
            <person name="Eastman K.E."/>
            <person name="Pendleton A.L."/>
            <person name="Shaikh M.A."/>
            <person name="Suttiyut T."/>
            <person name="Ogas R."/>
            <person name="Tomko P."/>
            <person name="Gavelis G."/>
            <person name="Widhalm J.R."/>
            <person name="Wisecaver J.H."/>
        </authorList>
    </citation>
    <scope>NUCLEOTIDE SEQUENCE</scope>
    <source>
        <strain evidence="2">ECLA1</strain>
    </source>
</reference>
<keyword evidence="3" id="KW-1185">Reference proteome</keyword>